<reference evidence="2 3" key="1">
    <citation type="submission" date="2020-08" db="EMBL/GenBank/DDBJ databases">
        <title>Genomic Encyclopedia of Type Strains, Phase III (KMG-III): the genomes of soil and plant-associated and newly described type strains.</title>
        <authorList>
            <person name="Whitman W."/>
        </authorList>
    </citation>
    <scope>NUCLEOTIDE SEQUENCE [LARGE SCALE GENOMIC DNA]</scope>
    <source>
        <strain evidence="2 3">CECT 3226</strain>
    </source>
</reference>
<organism evidence="2 3">
    <name type="scientific">Streptomyces griseoloalbus</name>
    <dbReference type="NCBI Taxonomy" id="67303"/>
    <lineage>
        <taxon>Bacteria</taxon>
        <taxon>Bacillati</taxon>
        <taxon>Actinomycetota</taxon>
        <taxon>Actinomycetes</taxon>
        <taxon>Kitasatosporales</taxon>
        <taxon>Streptomycetaceae</taxon>
        <taxon>Streptomyces</taxon>
    </lineage>
</organism>
<keyword evidence="3" id="KW-1185">Reference proteome</keyword>
<keyword evidence="1" id="KW-0732">Signal</keyword>
<feature type="chain" id="PRO_5031005500" description="Secreted protein" evidence="1">
    <location>
        <begin position="26"/>
        <end position="115"/>
    </location>
</feature>
<sequence>MRLSRPASATAAVLLALALPYEAMAHARVHPGEADAGGLFGAACRISVDGSKVTAFCHNPYPDIDRVGLHVECVHWWDLDSDGSPVDAWPAQTVRLTGRCWSEVGSAWVSHRRTD</sequence>
<evidence type="ECO:0000313" key="3">
    <source>
        <dbReference type="Proteomes" id="UP000568022"/>
    </source>
</evidence>
<proteinExistence type="predicted"/>
<feature type="signal peptide" evidence="1">
    <location>
        <begin position="1"/>
        <end position="25"/>
    </location>
</feature>
<protein>
    <recommendedName>
        <fullName evidence="4">Secreted protein</fullName>
    </recommendedName>
</protein>
<name>A0A7W8FA67_9ACTN</name>
<gene>
    <name evidence="2" type="ORF">FHS32_003720</name>
</gene>
<evidence type="ECO:0008006" key="4">
    <source>
        <dbReference type="Google" id="ProtNLM"/>
    </source>
</evidence>
<dbReference type="EMBL" id="JACHJE010000007">
    <property type="protein sequence ID" value="MBB5126979.1"/>
    <property type="molecule type" value="Genomic_DNA"/>
</dbReference>
<evidence type="ECO:0000256" key="1">
    <source>
        <dbReference type="SAM" id="SignalP"/>
    </source>
</evidence>
<dbReference type="AlphaFoldDB" id="A0A7W8FA67"/>
<evidence type="ECO:0000313" key="2">
    <source>
        <dbReference type="EMBL" id="MBB5126979.1"/>
    </source>
</evidence>
<dbReference type="Proteomes" id="UP000568022">
    <property type="component" value="Unassembled WGS sequence"/>
</dbReference>
<comment type="caution">
    <text evidence="2">The sequence shown here is derived from an EMBL/GenBank/DDBJ whole genome shotgun (WGS) entry which is preliminary data.</text>
</comment>
<accession>A0A7W8FA67</accession>